<evidence type="ECO:0000256" key="2">
    <source>
        <dbReference type="ARBA" id="ARBA00023015"/>
    </source>
</evidence>
<dbReference type="Gene3D" id="3.40.190.10">
    <property type="entry name" value="Periplasmic binding protein-like II"/>
    <property type="match status" value="2"/>
</dbReference>
<keyword evidence="2" id="KW-0805">Transcription regulation</keyword>
<accession>A0ABR6GLY8</accession>
<evidence type="ECO:0000313" key="6">
    <source>
        <dbReference type="EMBL" id="MBB3193128.1"/>
    </source>
</evidence>
<sequence>MDTRRLDLNLLVTLEALLTERNVTRAAARLNLSQPAVSAQLSRLRDVFDDPLLLPAQRGMTPTAKALEILDPLRSALDQVRGAVTSHLDFDPASASMTVTLAGSDYMQTAVVQALVLRLRKRAPGVRVAVRHMDPHQIEGQLARGDVDIGLLMPSEAPSSARMRHLFHERYVLIARRGHPAVHGALTARQFAKLEQVIVSPAGGAFSSPVDHALAARGLQRTVVLSAASFLFVPDIVAKSDLVALVPERLVKGRSARLQVLECPLPIEGFEMAMVWHERSHGHVAQRWLREEILALAR</sequence>
<comment type="similarity">
    <text evidence="1">Belongs to the LysR transcriptional regulatory family.</text>
</comment>
<keyword evidence="4" id="KW-0804">Transcription</keyword>
<keyword evidence="3 6" id="KW-0238">DNA-binding</keyword>
<dbReference type="InterPro" id="IPR005119">
    <property type="entry name" value="LysR_subst-bd"/>
</dbReference>
<organism evidence="6 7">
    <name type="scientific">Roseateles terrae</name>
    <dbReference type="NCBI Taxonomy" id="431060"/>
    <lineage>
        <taxon>Bacteria</taxon>
        <taxon>Pseudomonadati</taxon>
        <taxon>Pseudomonadota</taxon>
        <taxon>Betaproteobacteria</taxon>
        <taxon>Burkholderiales</taxon>
        <taxon>Sphaerotilaceae</taxon>
        <taxon>Roseateles</taxon>
    </lineage>
</organism>
<dbReference type="RefSeq" id="WP_088449239.1">
    <property type="nucleotide sequence ID" value="NZ_JACHXO010000001.1"/>
</dbReference>
<keyword evidence="7" id="KW-1185">Reference proteome</keyword>
<dbReference type="PANTHER" id="PTHR30118:SF15">
    <property type="entry name" value="TRANSCRIPTIONAL REGULATORY PROTEIN"/>
    <property type="match status" value="1"/>
</dbReference>
<dbReference type="InterPro" id="IPR036390">
    <property type="entry name" value="WH_DNA-bd_sf"/>
</dbReference>
<gene>
    <name evidence="6" type="ORF">FHS28_000493</name>
</gene>
<proteinExistence type="inferred from homology"/>
<dbReference type="Gene3D" id="1.10.10.10">
    <property type="entry name" value="Winged helix-like DNA-binding domain superfamily/Winged helix DNA-binding domain"/>
    <property type="match status" value="1"/>
</dbReference>
<feature type="domain" description="HTH lysR-type" evidence="5">
    <location>
        <begin position="6"/>
        <end position="63"/>
    </location>
</feature>
<dbReference type="SUPFAM" id="SSF46785">
    <property type="entry name" value="Winged helix' DNA-binding domain"/>
    <property type="match status" value="1"/>
</dbReference>
<dbReference type="SUPFAM" id="SSF53850">
    <property type="entry name" value="Periplasmic binding protein-like II"/>
    <property type="match status" value="1"/>
</dbReference>
<dbReference type="Pfam" id="PF03466">
    <property type="entry name" value="LysR_substrate"/>
    <property type="match status" value="1"/>
</dbReference>
<evidence type="ECO:0000259" key="5">
    <source>
        <dbReference type="PROSITE" id="PS50931"/>
    </source>
</evidence>
<name>A0ABR6GLY8_9BURK</name>
<dbReference type="GO" id="GO:0003677">
    <property type="term" value="F:DNA binding"/>
    <property type="evidence" value="ECO:0007669"/>
    <property type="project" value="UniProtKB-KW"/>
</dbReference>
<protein>
    <submittedName>
        <fullName evidence="6">DNA-binding transcriptional LysR family regulator</fullName>
    </submittedName>
</protein>
<dbReference type="InterPro" id="IPR000847">
    <property type="entry name" value="LysR_HTH_N"/>
</dbReference>
<dbReference type="PRINTS" id="PR00039">
    <property type="entry name" value="HTHLYSR"/>
</dbReference>
<evidence type="ECO:0000256" key="4">
    <source>
        <dbReference type="ARBA" id="ARBA00023163"/>
    </source>
</evidence>
<dbReference type="InterPro" id="IPR050389">
    <property type="entry name" value="LysR-type_TF"/>
</dbReference>
<evidence type="ECO:0000313" key="7">
    <source>
        <dbReference type="Proteomes" id="UP000574369"/>
    </source>
</evidence>
<evidence type="ECO:0000256" key="3">
    <source>
        <dbReference type="ARBA" id="ARBA00023125"/>
    </source>
</evidence>
<dbReference type="InterPro" id="IPR036388">
    <property type="entry name" value="WH-like_DNA-bd_sf"/>
</dbReference>
<comment type="caution">
    <text evidence="6">The sequence shown here is derived from an EMBL/GenBank/DDBJ whole genome shotgun (WGS) entry which is preliminary data.</text>
</comment>
<reference evidence="6 7" key="1">
    <citation type="submission" date="2020-08" db="EMBL/GenBank/DDBJ databases">
        <title>Genomic Encyclopedia of Type Strains, Phase III (KMG-III): the genomes of soil and plant-associated and newly described type strains.</title>
        <authorList>
            <person name="Whitman W."/>
        </authorList>
    </citation>
    <scope>NUCLEOTIDE SEQUENCE [LARGE SCALE GENOMIC DNA]</scope>
    <source>
        <strain evidence="6 7">CECT 7247</strain>
    </source>
</reference>
<dbReference type="EMBL" id="JACHXO010000001">
    <property type="protein sequence ID" value="MBB3193128.1"/>
    <property type="molecule type" value="Genomic_DNA"/>
</dbReference>
<dbReference type="PROSITE" id="PS50931">
    <property type="entry name" value="HTH_LYSR"/>
    <property type="match status" value="1"/>
</dbReference>
<dbReference type="PANTHER" id="PTHR30118">
    <property type="entry name" value="HTH-TYPE TRANSCRIPTIONAL REGULATOR LEUO-RELATED"/>
    <property type="match status" value="1"/>
</dbReference>
<dbReference type="Pfam" id="PF00126">
    <property type="entry name" value="HTH_1"/>
    <property type="match status" value="1"/>
</dbReference>
<evidence type="ECO:0000256" key="1">
    <source>
        <dbReference type="ARBA" id="ARBA00009437"/>
    </source>
</evidence>
<dbReference type="Proteomes" id="UP000574369">
    <property type="component" value="Unassembled WGS sequence"/>
</dbReference>